<evidence type="ECO:0000313" key="1">
    <source>
        <dbReference type="EMBL" id="AAF32445.1"/>
    </source>
</evidence>
<protein>
    <submittedName>
        <fullName evidence="1">F16B3.1 protein</fullName>
    </submittedName>
</protein>
<sequence length="168" mass="19019">MEEKDWEGSPLSENEAGLLCYDDEEYQFGGPAPKLQFRYLSEIGELQLLGDEDDVVISLKDLYGEIAEGKYGCCWENYEVYRYLKGLGYILGRHGVPWTTKYAVNTTPSDEDESLCAAEFFQDRDSVTKLLSDMHICDARPVFDVYLPNSQFKKSSPGEPSFVTCFSG</sequence>
<reference evidence="1" key="2">
    <citation type="submission" date="2001-01" db="EMBL/GenBank/DDBJ databases">
        <title>Arabidopsis thaliana chromosome III BAC F16B3 genomic sequence.</title>
        <authorList>
            <person name="Lin X."/>
            <person name="Kaul S."/>
            <person name="Town C.D."/>
            <person name="Benito M.-I."/>
            <person name="Creasy T.H."/>
            <person name="Haas B."/>
            <person name="Wu D."/>
            <person name="Ronning C.M."/>
            <person name="Koo H."/>
            <person name="Fujii C.Y."/>
            <person name="Utterback T.R."/>
            <person name="Barnstead M.E."/>
            <person name="Bowman C.L."/>
            <person name="White O."/>
            <person name="Nierman W.C."/>
            <person name="Fraser C.M."/>
        </authorList>
    </citation>
    <scope>NUCLEOTIDE SEQUENCE</scope>
</reference>
<organism evidence="1">
    <name type="scientific">Arabidopsis thaliana</name>
    <name type="common">Mouse-ear cress</name>
    <dbReference type="NCBI Taxonomy" id="3702"/>
    <lineage>
        <taxon>Eukaryota</taxon>
        <taxon>Viridiplantae</taxon>
        <taxon>Streptophyta</taxon>
        <taxon>Embryophyta</taxon>
        <taxon>Tracheophyta</taxon>
        <taxon>Spermatophyta</taxon>
        <taxon>Magnoliopsida</taxon>
        <taxon>eudicotyledons</taxon>
        <taxon>Gunneridae</taxon>
        <taxon>Pentapetalae</taxon>
        <taxon>rosids</taxon>
        <taxon>malvids</taxon>
        <taxon>Brassicales</taxon>
        <taxon>Brassicaceae</taxon>
        <taxon>Camelineae</taxon>
        <taxon>Arabidopsis</taxon>
    </lineage>
</organism>
<dbReference type="EMBL" id="AC021640">
    <property type="protein sequence ID" value="AAF32445.1"/>
    <property type="molecule type" value="Genomic_DNA"/>
</dbReference>
<accession>Q9M8A1</accession>
<dbReference type="PANTHER" id="PTHR21027">
    <property type="entry name" value="TRNA-SPLICING ENDONUCLEASE SUBUNIT SEN54"/>
    <property type="match status" value="1"/>
</dbReference>
<gene>
    <name evidence="1" type="primary">F16B3.1</name>
</gene>
<dbReference type="TAIR" id="AT3G02370"/>
<name>Q9M8A1_ARATH</name>
<proteinExistence type="predicted"/>
<reference key="1">
    <citation type="journal article" date="2000" name="Nature">
        <title>Sequence and analysis of chromosome 3 of the plant Arabidopsis thaliana.</title>
        <authorList>
            <consortium name="European Union Chromosome 3 Arabidopsis Sequencing Consortium"/>
            <consortium name="Institute for Genomic Research"/>
            <consortium name="Kazusa DNA Research Institute"/>
            <person name="Salanoubat M."/>
            <person name="Lemcke K."/>
            <person name="Rieger M."/>
            <person name="Ansorge W."/>
            <person name="Unseld M."/>
            <person name="Fartmann B."/>
            <person name="Valle G."/>
            <person name="Blocker H."/>
            <person name="Perez-Alonso M."/>
            <person name="Obermaier B."/>
            <person name="Delseny M."/>
            <person name="Boutry M."/>
            <person name="Grivell L.A."/>
            <person name="Mache R."/>
            <person name="Puigdomenech P."/>
            <person name="De Simone V."/>
            <person name="Choisne N."/>
            <person name="Artiguenave F."/>
            <person name="Robert C."/>
            <person name="Brottier P."/>
            <person name="Wincker P."/>
            <person name="Cattolico L."/>
            <person name="Weissenbach J."/>
            <person name="Saurin W."/>
            <person name="Quetier F."/>
            <person name="Schafer M."/>
            <person name="Muller-Auer S."/>
            <person name="Gabel C."/>
            <person name="Fuchs M."/>
            <person name="Benes V."/>
            <person name="Wurmbach E."/>
            <person name="Drzonek H."/>
            <person name="Erfle H."/>
            <person name="Jordan N."/>
            <person name="Bangert S."/>
            <person name="Wiedelmann R."/>
            <person name="Kranz H."/>
            <person name="Voss H."/>
            <person name="Holland R."/>
            <person name="Brandt P."/>
            <person name="Nyakatura G."/>
            <person name="Vezzi A."/>
            <person name="D'Angelo M."/>
            <person name="Pallavicini A."/>
            <person name="Toppo S."/>
            <person name="Simionati B."/>
            <person name="Conrad A."/>
            <person name="Hornischer K."/>
            <person name="Kauer G."/>
            <person name="Lohnert T.H."/>
            <person name="Nordsiek G."/>
            <person name="Reichelt J."/>
            <person name="Scharfe M."/>
            <person name="Schon O."/>
            <person name="Bargues M."/>
            <person name="Terol J."/>
            <person name="Climent J."/>
            <person name="Navarro P."/>
            <person name="Collado C."/>
            <person name="Perez-Perez A."/>
            <person name="Ottenwalder B."/>
            <person name="Duchemin D."/>
            <person name="Cooke R."/>
            <person name="Laudie M."/>
            <person name="Berger-Llauro C."/>
            <person name="Purnelle B."/>
            <person name="Masuy D."/>
            <person name="de Haan M."/>
            <person name="Maarse A.C."/>
            <person name="Alcaraz J.P."/>
            <person name="Cottet A."/>
            <person name="Casacuberta E."/>
            <person name="Monfort A."/>
            <person name="Argiriou A."/>
            <person name="flores M."/>
            <person name="Liguori R."/>
            <person name="Vitale D."/>
            <person name="Mannhaupt G."/>
            <person name="Haase D."/>
            <person name="Schoof H."/>
            <person name="Rudd S."/>
            <person name="Zaccaria P."/>
            <person name="Mewes H.W."/>
            <person name="Mayer K.F."/>
            <person name="Kaul S."/>
            <person name="Town C.D."/>
            <person name="Koo H.L."/>
            <person name="Tallon L.J."/>
            <person name="Jenkins J."/>
            <person name="Rooney T."/>
            <person name="Rizzo M."/>
            <person name="Walts A."/>
            <person name="Utterback T."/>
            <person name="Fujii C.Y."/>
            <person name="Shea T.P."/>
            <person name="Creasy T.H."/>
            <person name="Haas B."/>
            <person name="Maiti R."/>
            <person name="Wu D."/>
            <person name="Peterson J."/>
            <person name="Van Aken S."/>
            <person name="Pai G."/>
            <person name="Militscher J."/>
            <person name="Sellers P."/>
            <person name="Gill J.E."/>
            <person name="Feldblyum T.V."/>
            <person name="Preuss D."/>
            <person name="Lin X."/>
            <person name="Nierman W.C."/>
            <person name="Salzberg S.L."/>
            <person name="White O."/>
            <person name="Venter J.C."/>
            <person name="Fraser C.M."/>
            <person name="Kaneko T."/>
            <person name="Nakamura Y."/>
            <person name="Sato S."/>
            <person name="Kato T."/>
            <person name="Asamizu E."/>
            <person name="Sasamoto S."/>
            <person name="Kimura T."/>
            <person name="Idesawa K."/>
            <person name="Kawashima K."/>
            <person name="Kishida Y."/>
            <person name="Kiyokawa C."/>
            <person name="Kohara M."/>
            <person name="Matsumoto M."/>
            <person name="Matsuno A."/>
            <person name="Muraki A."/>
            <person name="Nakayama S."/>
            <person name="Nakazaki N."/>
            <person name="Shinpo S."/>
            <person name="Takeuchi C."/>
            <person name="Wada T."/>
            <person name="Watanabe A."/>
            <person name="Yamada M."/>
            <person name="Yasuda M."/>
            <person name="Tabata S."/>
        </authorList>
    </citation>
    <scope>NUCLEOTIDE SEQUENCE [LARGE SCALE GENOMIC DNA]</scope>
    <source>
        <strain>cv. Columbia</strain>
    </source>
</reference>
<dbReference type="PANTHER" id="PTHR21027:SF1">
    <property type="entry name" value="TRNA-SPLICING ENDONUCLEASE SUBUNIT SEN54"/>
    <property type="match status" value="1"/>
</dbReference>
<dbReference type="AlphaFoldDB" id="Q9M8A1"/>
<dbReference type="InterPro" id="IPR024337">
    <property type="entry name" value="tRNA_splic_suSen54"/>
</dbReference>
<dbReference type="ExpressionAtlas" id="Q9M8A1">
    <property type="expression patterns" value="baseline and differential"/>
</dbReference>